<evidence type="ECO:0000256" key="10">
    <source>
        <dbReference type="ARBA" id="ARBA00023170"/>
    </source>
</evidence>
<evidence type="ECO:0000256" key="12">
    <source>
        <dbReference type="ARBA" id="ARBA00023224"/>
    </source>
</evidence>
<evidence type="ECO:0000256" key="1">
    <source>
        <dbReference type="ARBA" id="ARBA00003878"/>
    </source>
</evidence>
<dbReference type="Gene3D" id="1.20.1070.10">
    <property type="entry name" value="Rhodopsin 7-helix transmembrane proteins"/>
    <property type="match status" value="1"/>
</dbReference>
<feature type="transmembrane region" description="Helical" evidence="13">
    <location>
        <begin position="154"/>
        <end position="175"/>
    </location>
</feature>
<dbReference type="Pfam" id="PF03402">
    <property type="entry name" value="V1R"/>
    <property type="match status" value="1"/>
</dbReference>
<feature type="transmembrane region" description="Helical" evidence="13">
    <location>
        <begin position="207"/>
        <end position="235"/>
    </location>
</feature>
<feature type="domain" description="G-protein coupled receptors family 1 profile" evidence="14">
    <location>
        <begin position="50"/>
        <end position="313"/>
    </location>
</feature>
<keyword evidence="6 13" id="KW-0812">Transmembrane</keyword>
<dbReference type="InterPro" id="IPR017452">
    <property type="entry name" value="GPCR_Rhodpsn_7TM"/>
</dbReference>
<evidence type="ECO:0000256" key="3">
    <source>
        <dbReference type="ARBA" id="ARBA00010663"/>
    </source>
</evidence>
<feature type="transmembrane region" description="Helical" evidence="13">
    <location>
        <begin position="293"/>
        <end position="314"/>
    </location>
</feature>
<dbReference type="GO" id="GO:0005886">
    <property type="term" value="C:plasma membrane"/>
    <property type="evidence" value="ECO:0007669"/>
    <property type="project" value="UniProtKB-SubCell"/>
</dbReference>
<dbReference type="GO" id="GO:0016503">
    <property type="term" value="F:pheromone receptor activity"/>
    <property type="evidence" value="ECO:0007669"/>
    <property type="project" value="InterPro"/>
</dbReference>
<dbReference type="Proteomes" id="UP000030759">
    <property type="component" value="Unassembled WGS sequence"/>
</dbReference>
<keyword evidence="10 13" id="KW-0675">Receptor</keyword>
<feature type="transmembrane region" description="Helical" evidence="13">
    <location>
        <begin position="263"/>
        <end position="287"/>
    </location>
</feature>
<keyword evidence="4 13" id="KW-1003">Cell membrane</keyword>
<dbReference type="GO" id="GO:0007606">
    <property type="term" value="P:sensory perception of chemical stimulus"/>
    <property type="evidence" value="ECO:0007669"/>
    <property type="project" value="UniProtKB-ARBA"/>
</dbReference>
<dbReference type="SUPFAM" id="SSF81321">
    <property type="entry name" value="Family A G protein-coupled receptor-like"/>
    <property type="match status" value="1"/>
</dbReference>
<gene>
    <name evidence="15" type="ORF">H671_21359</name>
</gene>
<dbReference type="InterPro" id="IPR004072">
    <property type="entry name" value="Vmron_rcpt_1"/>
</dbReference>
<dbReference type="PROSITE" id="PS50262">
    <property type="entry name" value="G_PROTEIN_RECEP_F1_2"/>
    <property type="match status" value="1"/>
</dbReference>
<comment type="subcellular location">
    <subcellularLocation>
        <location evidence="2 13">Cell membrane</location>
        <topology evidence="2 13">Multi-pass membrane protein</topology>
    </subcellularLocation>
</comment>
<organism evidence="15 16">
    <name type="scientific">Cricetulus griseus</name>
    <name type="common">Chinese hamster</name>
    <name type="synonym">Cricetulus barabensis griseus</name>
    <dbReference type="NCBI Taxonomy" id="10029"/>
    <lineage>
        <taxon>Eukaryota</taxon>
        <taxon>Metazoa</taxon>
        <taxon>Chordata</taxon>
        <taxon>Craniata</taxon>
        <taxon>Vertebrata</taxon>
        <taxon>Euteleostomi</taxon>
        <taxon>Mammalia</taxon>
        <taxon>Eutheria</taxon>
        <taxon>Euarchontoglires</taxon>
        <taxon>Glires</taxon>
        <taxon>Rodentia</taxon>
        <taxon>Myomorpha</taxon>
        <taxon>Muroidea</taxon>
        <taxon>Cricetidae</taxon>
        <taxon>Cricetinae</taxon>
        <taxon>Cricetulus</taxon>
    </lineage>
</organism>
<feature type="transmembrane region" description="Helical" evidence="13">
    <location>
        <begin position="38"/>
        <end position="60"/>
    </location>
</feature>
<dbReference type="PANTHER" id="PTHR24062">
    <property type="entry name" value="VOMERONASAL TYPE-1 RECEPTOR"/>
    <property type="match status" value="1"/>
</dbReference>
<keyword evidence="12 13" id="KW-0807">Transducer</keyword>
<evidence type="ECO:0000256" key="4">
    <source>
        <dbReference type="ARBA" id="ARBA00022475"/>
    </source>
</evidence>
<sequence length="337" mass="38402">TYGINIFIHFDQRNDFVHYLKRIMPSNRMYFRTLTIKIIFLSVTTIGILGNFSVFYYYLVYYGDCKLKTVDLIHLHLMASNTLIILSKGVPNTMAAFGLKQFLNDIQCRLILYIERVGRSVSIGSICLLSVFQAVTISQKGSCCKDQKVKAAKYIGCCLSLLWVSYILIHFILFVNPLIKRYRNNVTGKQDFGHCSIAGRDGNSDSLYAAMVVCPEILFSLLMAWSSGSMIVILYRHKQRVQHIRRPSGSIRTSPESRATQNILVLVSTFLAFYTVSTILQGCVALLHNPSWWLVNITHLSSLCFPCFGPFVLINHYCMVSRLSLFWSRNINSVILK</sequence>
<evidence type="ECO:0000256" key="5">
    <source>
        <dbReference type="ARBA" id="ARBA00022507"/>
    </source>
</evidence>
<keyword evidence="11" id="KW-0325">Glycoprotein</keyword>
<proteinExistence type="inferred from homology"/>
<evidence type="ECO:0000313" key="15">
    <source>
        <dbReference type="EMBL" id="ERE51842.1"/>
    </source>
</evidence>
<feature type="non-terminal residue" evidence="15">
    <location>
        <position position="1"/>
    </location>
</feature>
<evidence type="ECO:0000313" key="16">
    <source>
        <dbReference type="Proteomes" id="UP000030759"/>
    </source>
</evidence>
<reference evidence="16" key="1">
    <citation type="journal article" date="2013" name="Nat. Biotechnol.">
        <title>Chinese hamster genome sequenced from sorted chromosomes.</title>
        <authorList>
            <person name="Brinkrolf K."/>
            <person name="Rupp O."/>
            <person name="Laux H."/>
            <person name="Kollin F."/>
            <person name="Ernst W."/>
            <person name="Linke B."/>
            <person name="Kofler R."/>
            <person name="Romand S."/>
            <person name="Hesse F."/>
            <person name="Budach W.E."/>
            <person name="Galosy S."/>
            <person name="Muller D."/>
            <person name="Noll T."/>
            <person name="Wienberg J."/>
            <person name="Jostock T."/>
            <person name="Leonard M."/>
            <person name="Grillari J."/>
            <person name="Tauch A."/>
            <person name="Goesmann A."/>
            <person name="Helk B."/>
            <person name="Mott J.E."/>
            <person name="Puhler A."/>
            <person name="Borth N."/>
        </authorList>
    </citation>
    <scope>NUCLEOTIDE SEQUENCE [LARGE SCALE GENOMIC DNA]</scope>
    <source>
        <strain evidence="16">17A/GY</strain>
    </source>
</reference>
<evidence type="ECO:0000256" key="11">
    <source>
        <dbReference type="ARBA" id="ARBA00023180"/>
    </source>
</evidence>
<evidence type="ECO:0000259" key="14">
    <source>
        <dbReference type="PROSITE" id="PS50262"/>
    </source>
</evidence>
<keyword evidence="7 13" id="KW-1133">Transmembrane helix</keyword>
<protein>
    <recommendedName>
        <fullName evidence="13">Vomeronasal type-1 receptor</fullName>
    </recommendedName>
</protein>
<evidence type="ECO:0000256" key="6">
    <source>
        <dbReference type="ARBA" id="ARBA00022692"/>
    </source>
</evidence>
<dbReference type="EMBL" id="KE688365">
    <property type="protein sequence ID" value="ERE51842.1"/>
    <property type="molecule type" value="Genomic_DNA"/>
</dbReference>
<evidence type="ECO:0000256" key="9">
    <source>
        <dbReference type="ARBA" id="ARBA00023136"/>
    </source>
</evidence>
<name>A0A061HVC6_CRIGR</name>
<comment type="similarity">
    <text evidence="3 13">Belongs to the G-protein coupled receptor 1 family.</text>
</comment>
<keyword evidence="8 13" id="KW-0297">G-protein coupled receptor</keyword>
<keyword evidence="9 13" id="KW-0472">Membrane</keyword>
<evidence type="ECO:0000256" key="13">
    <source>
        <dbReference type="RuleBase" id="RU364061"/>
    </source>
</evidence>
<dbReference type="FunFam" id="1.20.1070.10:FF:000033">
    <property type="entry name" value="Vomeronasal type-1 receptor"/>
    <property type="match status" value="1"/>
</dbReference>
<comment type="function">
    <text evidence="1">Putative pheromone receptor.</text>
</comment>
<dbReference type="PRINTS" id="PR01534">
    <property type="entry name" value="VOMERONASL1R"/>
</dbReference>
<accession>A0A061HVC6</accession>
<keyword evidence="5 13" id="KW-0589">Pheromone response</keyword>
<evidence type="ECO:0000256" key="7">
    <source>
        <dbReference type="ARBA" id="ARBA00022989"/>
    </source>
</evidence>
<dbReference type="AlphaFoldDB" id="A0A061HVC6"/>
<dbReference type="GO" id="GO:0019236">
    <property type="term" value="P:response to pheromone"/>
    <property type="evidence" value="ECO:0007669"/>
    <property type="project" value="UniProtKB-KW"/>
</dbReference>
<evidence type="ECO:0000256" key="2">
    <source>
        <dbReference type="ARBA" id="ARBA00004651"/>
    </source>
</evidence>
<evidence type="ECO:0000256" key="8">
    <source>
        <dbReference type="ARBA" id="ARBA00023040"/>
    </source>
</evidence>